<accession>A0ABN1Y5S1</accession>
<comment type="caution">
    <text evidence="7">The sequence shown here is derived from an EMBL/GenBank/DDBJ whole genome shotgun (WGS) entry which is preliminary data.</text>
</comment>
<dbReference type="InterPro" id="IPR050172">
    <property type="entry name" value="SsuD_RutA_monooxygenase"/>
</dbReference>
<dbReference type="Gene3D" id="3.20.20.30">
    <property type="entry name" value="Luciferase-like domain"/>
    <property type="match status" value="1"/>
</dbReference>
<name>A0ABN1Y5S1_9PSEU</name>
<evidence type="ECO:0000259" key="6">
    <source>
        <dbReference type="Pfam" id="PF00296"/>
    </source>
</evidence>
<evidence type="ECO:0000256" key="2">
    <source>
        <dbReference type="ARBA" id="ARBA00022643"/>
    </source>
</evidence>
<protein>
    <submittedName>
        <fullName evidence="7">LLM class flavin-dependent oxidoreductase</fullName>
    </submittedName>
</protein>
<evidence type="ECO:0000256" key="3">
    <source>
        <dbReference type="ARBA" id="ARBA00023002"/>
    </source>
</evidence>
<feature type="domain" description="Luciferase-like" evidence="6">
    <location>
        <begin position="69"/>
        <end position="390"/>
    </location>
</feature>
<evidence type="ECO:0000256" key="4">
    <source>
        <dbReference type="ARBA" id="ARBA00023033"/>
    </source>
</evidence>
<organism evidence="7 8">
    <name type="scientific">Pseudonocardia kongjuensis</name>
    <dbReference type="NCBI Taxonomy" id="102227"/>
    <lineage>
        <taxon>Bacteria</taxon>
        <taxon>Bacillati</taxon>
        <taxon>Actinomycetota</taxon>
        <taxon>Actinomycetes</taxon>
        <taxon>Pseudonocardiales</taxon>
        <taxon>Pseudonocardiaceae</taxon>
        <taxon>Pseudonocardia</taxon>
    </lineage>
</organism>
<dbReference type="InterPro" id="IPR036661">
    <property type="entry name" value="Luciferase-like_sf"/>
</dbReference>
<dbReference type="Proteomes" id="UP001501414">
    <property type="component" value="Unassembled WGS sequence"/>
</dbReference>
<evidence type="ECO:0000313" key="7">
    <source>
        <dbReference type="EMBL" id="GAA1395085.1"/>
    </source>
</evidence>
<keyword evidence="4" id="KW-0503">Monooxygenase</keyword>
<keyword evidence="8" id="KW-1185">Reference proteome</keyword>
<evidence type="ECO:0000256" key="1">
    <source>
        <dbReference type="ARBA" id="ARBA00022630"/>
    </source>
</evidence>
<dbReference type="Pfam" id="PF00296">
    <property type="entry name" value="Bac_luciferase"/>
    <property type="match status" value="1"/>
</dbReference>
<keyword evidence="2" id="KW-0288">FMN</keyword>
<dbReference type="InterPro" id="IPR011251">
    <property type="entry name" value="Luciferase-like_dom"/>
</dbReference>
<evidence type="ECO:0000256" key="5">
    <source>
        <dbReference type="SAM" id="MobiDB-lite"/>
    </source>
</evidence>
<gene>
    <name evidence="7" type="ORF">GCM10009613_44250</name>
</gene>
<dbReference type="PANTHER" id="PTHR42847">
    <property type="entry name" value="ALKANESULFONATE MONOOXYGENASE"/>
    <property type="match status" value="1"/>
</dbReference>
<reference evidence="7 8" key="1">
    <citation type="journal article" date="2019" name="Int. J. Syst. Evol. Microbiol.">
        <title>The Global Catalogue of Microorganisms (GCM) 10K type strain sequencing project: providing services to taxonomists for standard genome sequencing and annotation.</title>
        <authorList>
            <consortium name="The Broad Institute Genomics Platform"/>
            <consortium name="The Broad Institute Genome Sequencing Center for Infectious Disease"/>
            <person name="Wu L."/>
            <person name="Ma J."/>
        </authorList>
    </citation>
    <scope>NUCLEOTIDE SEQUENCE [LARGE SCALE GENOMIC DNA]</scope>
    <source>
        <strain evidence="7 8">JCM 11896</strain>
    </source>
</reference>
<dbReference type="EMBL" id="BAAAJK010000027">
    <property type="protein sequence ID" value="GAA1395085.1"/>
    <property type="molecule type" value="Genomic_DNA"/>
</dbReference>
<feature type="region of interest" description="Disordered" evidence="5">
    <location>
        <begin position="1"/>
        <end position="31"/>
    </location>
</feature>
<dbReference type="SUPFAM" id="SSF51679">
    <property type="entry name" value="Bacterial luciferase-like"/>
    <property type="match status" value="1"/>
</dbReference>
<evidence type="ECO:0000313" key="8">
    <source>
        <dbReference type="Proteomes" id="UP001501414"/>
    </source>
</evidence>
<dbReference type="PANTHER" id="PTHR42847:SF4">
    <property type="entry name" value="ALKANESULFONATE MONOOXYGENASE-RELATED"/>
    <property type="match status" value="1"/>
</dbReference>
<sequence>MSIDQAKKLQPRASVPAEVIRGPFDPGGQPSLERDHPLHVSLFAWNVRSGLAATKAVLTDEGRYADQWAWPASRELLRTAERVGFDSQLQYGMWSGYGGATNWNGAGLDFATGAAASAAVTDRLGLFTTVHVGYDFHPLLVAKLTAATDHVSGGRLGVNIVAAYDLADYAQFGFGFGTERDPDADERGITRSSAERYAMADEFCTLLKYLWTSAEPVDFEGKYFQAYGAQVNPRPTSSPRPLLMSAASSDLGIDFAARQCDAIFIAGLQSGGHDSDAVKASYATTAAKVRAAAASHDRQVRICGMCFVVMDETDEKAAATMAWLEQEIDVAAVQNLYSRYRGVPSEALDAQVNENWVRNLGLGISGRQIVGSYETVANELADLYEAGVEHVAMCFWDPARSVEAFGTHVMPLLKERGLRH</sequence>
<proteinExistence type="predicted"/>
<keyword evidence="1" id="KW-0285">Flavoprotein</keyword>
<keyword evidence="3" id="KW-0560">Oxidoreductase</keyword>
<dbReference type="RefSeq" id="WP_344025554.1">
    <property type="nucleotide sequence ID" value="NZ_BAAAJK010000027.1"/>
</dbReference>